<evidence type="ECO:0000313" key="2">
    <source>
        <dbReference type="Proteomes" id="UP000824533"/>
    </source>
</evidence>
<proteinExistence type="predicted"/>
<gene>
    <name evidence="1" type="ORF">K1T71_003450</name>
</gene>
<accession>A0ACC1DBY5</accession>
<sequence length="839" mass="90769">MCRSGRARIRTAIIISVFPLLPFLFACITFASSLEYGVPIEIKSWDAGRTPLGHMVDVTNGFGLKVLAEHNFLNDNNIAFSPYGLMGILVALYEGVDGESSFQIQRAMHLPWNRKVMRIGFRDIHRTLKTYFVPEEGFLAGLALNNENVTFNDNYKKTLRFYGFDLDNDQLPTMPPQGNSTNGTSTATPPMNIDSSGDTTMITSTSSTVASSEISTTAASEIDTREEITSSPNAETVAPTSTMTPGLSAAPFTESASDMSLSTTSILEQNPSETQATTTATESSVVTMQTDAVTTTTTVLPITSNEVVTTTTTSTAIMSEVTTPPSSTIPDVEMLSTQISPASAALTNDPAFDAETIEQQTSLATVSLTNESALNNVVENPSTAETISSTFVSIFNEMSTSVPVTTDDNTSSSTLTISSAPTSIVTDISNVETAAIINDETASSTLTMSSAPTSVVTEISTMETAATSDNTASSMLTMSSAPTSVVAEMETAATNDNIASSTLIISNGPTSVVTETSTMDTSTTSGDTVSTELTISSEPAAVGTELSTMVTALTNNFNSDSTPESTILTSTDMTDATTDVTITGSTTMDSSTTVINESNLETLQRRKKSVVDFIFTNPPYLEDYIYYRSYDIPPIIPSTNLDDKMFLANGLKSVQVTYMQYDTVLEHAYLPHLEASALRLPLDSDRYYLLVVLPRRGGGNELGRLLARMARESDLSDVYNALRPRYVKGLVPSFTVKGHVTLTTDLQKLGIRDVFEPRQRDFTPMTRQSGVYVRSIEQAVSVAIRKYQPDDRKKNRYVTNRDPVKFYATYPFLYFVMDSSIHVSLMAGKMVDPLNSRIL</sequence>
<keyword evidence="2" id="KW-1185">Reference proteome</keyword>
<comment type="caution">
    <text evidence="1">The sequence shown here is derived from an EMBL/GenBank/DDBJ whole genome shotgun (WGS) entry which is preliminary data.</text>
</comment>
<name>A0ACC1DBY5_9NEOP</name>
<organism evidence="1 2">
    <name type="scientific">Dendrolimus kikuchii</name>
    <dbReference type="NCBI Taxonomy" id="765133"/>
    <lineage>
        <taxon>Eukaryota</taxon>
        <taxon>Metazoa</taxon>
        <taxon>Ecdysozoa</taxon>
        <taxon>Arthropoda</taxon>
        <taxon>Hexapoda</taxon>
        <taxon>Insecta</taxon>
        <taxon>Pterygota</taxon>
        <taxon>Neoptera</taxon>
        <taxon>Endopterygota</taxon>
        <taxon>Lepidoptera</taxon>
        <taxon>Glossata</taxon>
        <taxon>Ditrysia</taxon>
        <taxon>Bombycoidea</taxon>
        <taxon>Lasiocampidae</taxon>
        <taxon>Dendrolimus</taxon>
    </lineage>
</organism>
<reference evidence="1 2" key="1">
    <citation type="journal article" date="2021" name="Front. Genet.">
        <title>Chromosome-Level Genome Assembly Reveals Significant Gene Expansion in the Toll and IMD Signaling Pathways of Dendrolimus kikuchii.</title>
        <authorList>
            <person name="Zhou J."/>
            <person name="Wu P."/>
            <person name="Xiong Z."/>
            <person name="Liu N."/>
            <person name="Zhao N."/>
            <person name="Ji M."/>
            <person name="Qiu Y."/>
            <person name="Yang B."/>
        </authorList>
    </citation>
    <scope>NUCLEOTIDE SEQUENCE [LARGE SCALE GENOMIC DNA]</scope>
    <source>
        <strain evidence="1">Ann1</strain>
    </source>
</reference>
<protein>
    <submittedName>
        <fullName evidence="1">Uncharacterized protein</fullName>
    </submittedName>
</protein>
<dbReference type="Proteomes" id="UP000824533">
    <property type="component" value="Linkage Group LG05"/>
</dbReference>
<dbReference type="EMBL" id="CM034391">
    <property type="protein sequence ID" value="KAJ0181365.1"/>
    <property type="molecule type" value="Genomic_DNA"/>
</dbReference>
<evidence type="ECO:0000313" key="1">
    <source>
        <dbReference type="EMBL" id="KAJ0181365.1"/>
    </source>
</evidence>